<dbReference type="Gene3D" id="3.30.572.10">
    <property type="entry name" value="Thymidylate synthase/dCMP hydroxymethylase domain"/>
    <property type="match status" value="1"/>
</dbReference>
<keyword evidence="3 6" id="KW-0489">Methyltransferase</keyword>
<evidence type="ECO:0000256" key="1">
    <source>
        <dbReference type="ARBA" id="ARBA00011947"/>
    </source>
</evidence>
<evidence type="ECO:0000256" key="6">
    <source>
        <dbReference type="HAMAP-Rule" id="MF_00008"/>
    </source>
</evidence>
<feature type="active site" description="Nucleophile" evidence="6">
    <location>
        <position position="170"/>
    </location>
</feature>
<dbReference type="NCBIfam" id="NF002497">
    <property type="entry name" value="PRK01827.1-3"/>
    <property type="match status" value="1"/>
</dbReference>
<feature type="binding site" evidence="6">
    <location>
        <position position="194"/>
    </location>
    <ligand>
        <name>(6R)-5,10-methylene-5,6,7,8-tetrahydrofolate</name>
        <dbReference type="ChEBI" id="CHEBI:15636"/>
    </ligand>
</feature>
<dbReference type="STRING" id="216946.STURO_v1c02560"/>
<dbReference type="GO" id="GO:0006235">
    <property type="term" value="P:dTTP biosynthetic process"/>
    <property type="evidence" value="ECO:0007669"/>
    <property type="project" value="UniProtKB-UniRule"/>
</dbReference>
<evidence type="ECO:0000259" key="8">
    <source>
        <dbReference type="Pfam" id="PF00303"/>
    </source>
</evidence>
<name>A0A0K1P6L7_9MOLU</name>
<dbReference type="CDD" id="cd00351">
    <property type="entry name" value="TS_Pyrimidine_HMase"/>
    <property type="match status" value="1"/>
</dbReference>
<comment type="function">
    <text evidence="6">Catalyzes the reductive methylation of 2'-deoxyuridine-5'-monophosphate (dUMP) to 2'-deoxythymidine-5'-monophosphate (dTMP) while utilizing 5,10-methylenetetrahydrofolate (mTHF) as the methyl donor and reductant in the reaction, yielding dihydrofolate (DHF) as a by-product. This enzymatic reaction provides an intracellular de novo source of dTMP, an essential precursor for DNA biosynthesis.</text>
</comment>
<feature type="binding site" evidence="6">
    <location>
        <position position="288"/>
    </location>
    <ligand>
        <name>(6R)-5,10-methylene-5,6,7,8-tetrahydrofolate</name>
        <dbReference type="ChEBI" id="CHEBI:15636"/>
    </ligand>
</feature>
<comment type="similarity">
    <text evidence="6">Belongs to the thymidylate synthase family. Bacterial-type ThyA subfamily.</text>
</comment>
<comment type="pathway">
    <text evidence="6">Pyrimidine metabolism; dTTP biosynthesis.</text>
</comment>
<comment type="catalytic activity">
    <reaction evidence="6">
        <text>dUMP + (6R)-5,10-methylene-5,6,7,8-tetrahydrofolate = 7,8-dihydrofolate + dTMP</text>
        <dbReference type="Rhea" id="RHEA:12104"/>
        <dbReference type="ChEBI" id="CHEBI:15636"/>
        <dbReference type="ChEBI" id="CHEBI:57451"/>
        <dbReference type="ChEBI" id="CHEBI:63528"/>
        <dbReference type="ChEBI" id="CHEBI:246422"/>
        <dbReference type="EC" id="2.1.1.45"/>
    </reaction>
</comment>
<dbReference type="InterPro" id="IPR020940">
    <property type="entry name" value="Thymidylate_synthase_AS"/>
</dbReference>
<keyword evidence="10" id="KW-1185">Reference proteome</keyword>
<evidence type="ECO:0000313" key="10">
    <source>
        <dbReference type="Proteomes" id="UP000067243"/>
    </source>
</evidence>
<dbReference type="GO" id="GO:0006231">
    <property type="term" value="P:dTMP biosynthetic process"/>
    <property type="evidence" value="ECO:0007669"/>
    <property type="project" value="UniProtKB-UniRule"/>
</dbReference>
<dbReference type="NCBIfam" id="TIGR03284">
    <property type="entry name" value="thym_sym"/>
    <property type="match status" value="1"/>
</dbReference>
<keyword evidence="4 6" id="KW-0808">Transferase</keyword>
<dbReference type="GO" id="GO:0032259">
    <property type="term" value="P:methylation"/>
    <property type="evidence" value="ECO:0007669"/>
    <property type="project" value="UniProtKB-KW"/>
</dbReference>
<dbReference type="InterPro" id="IPR023451">
    <property type="entry name" value="Thymidate_synth/dCMP_Mease_dom"/>
</dbReference>
<dbReference type="InterPro" id="IPR000398">
    <property type="entry name" value="Thymidylate_synthase"/>
</dbReference>
<feature type="binding site" description="in other chain" evidence="6">
    <location>
        <begin position="191"/>
        <end position="194"/>
    </location>
    <ligand>
        <name>dUMP</name>
        <dbReference type="ChEBI" id="CHEBI:246422"/>
        <note>ligand shared between dimeric partners</note>
    </ligand>
</feature>
<dbReference type="UniPathway" id="UPA00575"/>
<comment type="caution">
    <text evidence="6">Lacks conserved residue(s) required for the propagation of feature annotation.</text>
</comment>
<feature type="binding site" description="in other chain" evidence="6">
    <location>
        <position position="21"/>
    </location>
    <ligand>
        <name>dUMP</name>
        <dbReference type="ChEBI" id="CHEBI:246422"/>
        <note>ligand shared between dimeric partners</note>
    </ligand>
</feature>
<evidence type="ECO:0000256" key="4">
    <source>
        <dbReference type="ARBA" id="ARBA00022679"/>
    </source>
</evidence>
<keyword evidence="5 6" id="KW-0545">Nucleotide biosynthesis</keyword>
<protein>
    <recommendedName>
        <fullName evidence="1 6">Thymidylate synthase</fullName>
        <shortName evidence="6">TS</shortName>
        <shortName evidence="6">TSase</shortName>
        <ecNumber evidence="1 6">2.1.1.45</ecNumber>
    </recommendedName>
</protein>
<feature type="domain" description="Thymidylate synthase/dCMP hydroxymethylase" evidence="8">
    <location>
        <begin position="2"/>
        <end position="289"/>
    </location>
</feature>
<dbReference type="SUPFAM" id="SSF55831">
    <property type="entry name" value="Thymidylate synthase/dCMP hydroxymethylase"/>
    <property type="match status" value="1"/>
</dbReference>
<gene>
    <name evidence="6 9" type="primary">thyA</name>
    <name evidence="9" type="ORF">STURON_00256</name>
</gene>
<dbReference type="HAMAP" id="MF_00008">
    <property type="entry name" value="Thymidy_synth_bact"/>
    <property type="match status" value="1"/>
</dbReference>
<comment type="subcellular location">
    <subcellularLocation>
        <location evidence="6">Cytoplasm</location>
    </subcellularLocation>
</comment>
<dbReference type="KEGG" id="stur:STURON_00256"/>
<dbReference type="RefSeq" id="WP_075048103.1">
    <property type="nucleotide sequence ID" value="NZ_CP012328.1"/>
</dbReference>
<dbReference type="EMBL" id="CP012328">
    <property type="protein sequence ID" value="AKU79502.1"/>
    <property type="molecule type" value="Genomic_DNA"/>
</dbReference>
<proteinExistence type="inferred from homology"/>
<comment type="subunit">
    <text evidence="6">Homodimer.</text>
</comment>
<feature type="binding site" description="in other chain" evidence="6">
    <location>
        <begin position="232"/>
        <end position="234"/>
    </location>
    <ligand>
        <name>dUMP</name>
        <dbReference type="ChEBI" id="CHEBI:246422"/>
        <note>ligand shared between dimeric partners</note>
    </ligand>
</feature>
<dbReference type="InterPro" id="IPR045097">
    <property type="entry name" value="Thymidate_synth/dCMP_Mease"/>
</dbReference>
<evidence type="ECO:0000256" key="3">
    <source>
        <dbReference type="ARBA" id="ARBA00022603"/>
    </source>
</evidence>
<evidence type="ECO:0000256" key="2">
    <source>
        <dbReference type="ARBA" id="ARBA00022490"/>
    </source>
</evidence>
<dbReference type="Pfam" id="PF00303">
    <property type="entry name" value="Thymidylat_synt"/>
    <property type="match status" value="1"/>
</dbReference>
<organism evidence="9 10">
    <name type="scientific">Spiroplasma turonicum</name>
    <dbReference type="NCBI Taxonomy" id="216946"/>
    <lineage>
        <taxon>Bacteria</taxon>
        <taxon>Bacillati</taxon>
        <taxon>Mycoplasmatota</taxon>
        <taxon>Mollicutes</taxon>
        <taxon>Entomoplasmatales</taxon>
        <taxon>Spiroplasmataceae</taxon>
        <taxon>Spiroplasma</taxon>
    </lineage>
</organism>
<dbReference type="PANTHER" id="PTHR11548">
    <property type="entry name" value="THYMIDYLATE SYNTHASE 1"/>
    <property type="match status" value="1"/>
</dbReference>
<feature type="binding site" description="in other chain" evidence="6">
    <location>
        <position position="202"/>
    </location>
    <ligand>
        <name>dUMP</name>
        <dbReference type="ChEBI" id="CHEBI:246422"/>
        <note>ligand shared between dimeric partners</note>
    </ligand>
</feature>
<dbReference type="AlphaFoldDB" id="A0A0K1P6L7"/>
<evidence type="ECO:0000256" key="5">
    <source>
        <dbReference type="ARBA" id="ARBA00022727"/>
    </source>
</evidence>
<dbReference type="GO" id="GO:0004799">
    <property type="term" value="F:thymidylate synthase activity"/>
    <property type="evidence" value="ECO:0007669"/>
    <property type="project" value="UniProtKB-UniRule"/>
</dbReference>
<dbReference type="PANTHER" id="PTHR11548:SF9">
    <property type="entry name" value="THYMIDYLATE SYNTHASE"/>
    <property type="match status" value="1"/>
</dbReference>
<dbReference type="PROSITE" id="PS00091">
    <property type="entry name" value="THYMIDYLATE_SYNTHASE"/>
    <property type="match status" value="1"/>
</dbReference>
<evidence type="ECO:0000256" key="7">
    <source>
        <dbReference type="PROSITE-ProRule" id="PRU10016"/>
    </source>
</evidence>
<keyword evidence="2 6" id="KW-0963">Cytoplasm</keyword>
<dbReference type="PRINTS" id="PR00108">
    <property type="entry name" value="THYMDSNTHASE"/>
</dbReference>
<accession>A0A0K1P6L7</accession>
<dbReference type="Proteomes" id="UP000067243">
    <property type="component" value="Chromosome"/>
</dbReference>
<dbReference type="OrthoDB" id="9774633at2"/>
<reference evidence="9 10" key="1">
    <citation type="journal article" date="2015" name="Genome Announc.">
        <title>Complete Genome Sequence of Spiroplasma turonicum Strain Tab4cT, a Parasite of a Horse Fly, Haematopota sp. (Diptera: Tabanidae).</title>
        <authorList>
            <person name="Davis R.E."/>
            <person name="Shao J."/>
            <person name="Zhao Y."/>
            <person name="Gasparich G.E."/>
            <person name="Gaynor B.J."/>
            <person name="Donofrio N."/>
        </authorList>
    </citation>
    <scope>NUCLEOTIDE SEQUENCE [LARGE SCALE GENOMIC DNA]</scope>
    <source>
        <strain evidence="9 10">Tab4c</strain>
    </source>
</reference>
<feature type="binding site" evidence="6">
    <location>
        <begin position="150"/>
        <end position="151"/>
    </location>
    <ligand>
        <name>dUMP</name>
        <dbReference type="ChEBI" id="CHEBI:246422"/>
        <note>ligand shared between dimeric partners</note>
    </ligand>
</feature>
<dbReference type="InterPro" id="IPR036926">
    <property type="entry name" value="Thymidate_synth/dCMP_Mease_sf"/>
</dbReference>
<dbReference type="GO" id="GO:0005829">
    <property type="term" value="C:cytosol"/>
    <property type="evidence" value="ECO:0007669"/>
    <property type="project" value="TreeGrafter"/>
</dbReference>
<feature type="active site" evidence="7">
    <location>
        <position position="170"/>
    </location>
</feature>
<sequence length="289" mass="33859">MQQYLNLIKEVLNEGESRDDRTNTGTLSKFGTQSRYDLRDGFPLLTTKKMFFKGIVHEMLWFIKGDTNIKYLVDNNVNIWNEWPFELYKKSEEYKNESLQEYVQKIKNDLNFAKKYGELGPVYGKQWRNFNGVDQFSKLIGNIKNNPYSRRHIITAWNPSEVDDMALPPCHSLFQFYVSKSGYLDLQLYQRSGDIFLGVPFNIASYSLLLILVSLECKLKPRYFIHTIGDAHIYSNHLEQVKLQITREPLKLSKVEVDFEGKNIFDIKFEDIKLLDYVSHPQIKGDIAV</sequence>
<dbReference type="NCBIfam" id="NF002496">
    <property type="entry name" value="PRK01827.1-2"/>
    <property type="match status" value="1"/>
</dbReference>
<dbReference type="EC" id="2.1.1.45" evidence="1 6"/>
<dbReference type="PATRIC" id="fig|216946.3.peg.256"/>
<evidence type="ECO:0000313" key="9">
    <source>
        <dbReference type="EMBL" id="AKU79502.1"/>
    </source>
</evidence>